<comment type="caution">
    <text evidence="1">The sequence shown here is derived from an EMBL/GenBank/DDBJ whole genome shotgun (WGS) entry which is preliminary data.</text>
</comment>
<reference evidence="1" key="1">
    <citation type="submission" date="2023-01" db="EMBL/GenBank/DDBJ databases">
        <title>Metagenome sequencing of chrysophaentin producing Chrysophaeum taylorii.</title>
        <authorList>
            <person name="Davison J."/>
            <person name="Bewley C."/>
        </authorList>
    </citation>
    <scope>NUCLEOTIDE SEQUENCE</scope>
    <source>
        <strain evidence="1">NIES-1699</strain>
    </source>
</reference>
<dbReference type="SUPFAM" id="SSF53448">
    <property type="entry name" value="Nucleotide-diphospho-sugar transferases"/>
    <property type="match status" value="1"/>
</dbReference>
<dbReference type="PANTHER" id="PTHR31389:SF4">
    <property type="entry name" value="LD39211P"/>
    <property type="match status" value="1"/>
</dbReference>
<protein>
    <submittedName>
        <fullName evidence="1">Uncharacterized protein</fullName>
    </submittedName>
</protein>
<proteinExistence type="predicted"/>
<gene>
    <name evidence="1" type="ORF">CTAYLR_000095</name>
</gene>
<organism evidence="1 2">
    <name type="scientific">Chrysophaeum taylorii</name>
    <dbReference type="NCBI Taxonomy" id="2483200"/>
    <lineage>
        <taxon>Eukaryota</taxon>
        <taxon>Sar</taxon>
        <taxon>Stramenopiles</taxon>
        <taxon>Ochrophyta</taxon>
        <taxon>Pelagophyceae</taxon>
        <taxon>Pelagomonadales</taxon>
        <taxon>Pelagomonadaceae</taxon>
        <taxon>Chrysophaeum</taxon>
    </lineage>
</organism>
<accession>A0AAD7UHH5</accession>
<dbReference type="Proteomes" id="UP001230188">
    <property type="component" value="Unassembled WGS sequence"/>
</dbReference>
<dbReference type="PANTHER" id="PTHR31389">
    <property type="entry name" value="LD39211P"/>
    <property type="match status" value="1"/>
</dbReference>
<dbReference type="AlphaFoldDB" id="A0AAD7UHH5"/>
<evidence type="ECO:0000313" key="1">
    <source>
        <dbReference type="EMBL" id="KAJ8605624.1"/>
    </source>
</evidence>
<evidence type="ECO:0000313" key="2">
    <source>
        <dbReference type="Proteomes" id="UP001230188"/>
    </source>
</evidence>
<dbReference type="EMBL" id="JAQMWT010000314">
    <property type="protein sequence ID" value="KAJ8605624.1"/>
    <property type="molecule type" value="Genomic_DNA"/>
</dbReference>
<sequence length="384" mass="42446">MLAPCVVEVAGLLISTQVDIVSPAHGSRWDGTPPLVLEALVMPPWLVSVAVVCVAVDDDASTIRCTPDPLALPEGLAAGVHRLEAYAAFPNGTRLDCHLREHDAVRFRIGPRNDDDEEKKKKRRRRGPPATIVTAADAPYFPRLSNLVGSLQTWEPELPVVVFDLGLDAAEAETASRWRNVRRVTPFFFEWTTTTTTTDVGLVGWKAWVILQILREEERSVLWLDANTEVRSPLDEVLAAIDETGYFLTVAGHRFPTAKTVRPATLAFFGCEAPFASLPECTSAFVGVKPKSRFHLDVLPKVAACSANRTCLYPPDSVGNTNQRRDQSALNAALCQFAIECTTADRRFWMWHGQKSFLPTEDPFSQNGMVLFSRRGNAQVYTPS</sequence>
<dbReference type="InterPro" id="IPR029044">
    <property type="entry name" value="Nucleotide-diphossugar_trans"/>
</dbReference>
<name>A0AAD7UHH5_9STRA</name>
<keyword evidence="2" id="KW-1185">Reference proteome</keyword>